<dbReference type="OrthoDB" id="2496787at2759"/>
<evidence type="ECO:0000256" key="3">
    <source>
        <dbReference type="ARBA" id="ARBA00022989"/>
    </source>
</evidence>
<dbReference type="EMBL" id="KE145367">
    <property type="protein sequence ID" value="EPE29945.1"/>
    <property type="molecule type" value="Genomic_DNA"/>
</dbReference>
<dbReference type="Proteomes" id="UP000016922">
    <property type="component" value="Unassembled WGS sequence"/>
</dbReference>
<sequence>MSTNTTRVPFIKPYPGHKAFDGGNELWKYAVFFLPFLFALSTVTLALRIYARAVIRKIWTLEDYAAIVCWIVYLAWSIVAGVIYWNKGGYHGWNLTKQDLKQILHWLNINTIIYSIAACLTKLTILSIYRTLFVTQRKSKFNIMLYAFEAILVIFYGAQTIAKCFECIPRERIWNPSVPGKCLDWDALLVSSGAFSWISDIVIFLIPIKRVWGLNMQRAERTRVIAIFSIGSIAPIFGGIGFIARQMISDKPDITFDYPLIMVWGTIEIAAGVIIVCLPSLSIYFRKNRPATDDVELTASGTGKRKPSRSEKSPNATHNGEPRAPEPIFVPPPTRVETTETSQRNSRLCENQKDHTIVTEGLTPWTKTEHPRAESDPAREGKITTICESSSETVRPKIGESPWPEKKSRISLDLERGDHGKEHQFGIFTSTTITQTVSEHGSV</sequence>
<organism evidence="9 10">
    <name type="scientific">Glarea lozoyensis (strain ATCC 20868 / MF5171)</name>
    <dbReference type="NCBI Taxonomy" id="1116229"/>
    <lineage>
        <taxon>Eukaryota</taxon>
        <taxon>Fungi</taxon>
        <taxon>Dikarya</taxon>
        <taxon>Ascomycota</taxon>
        <taxon>Pezizomycotina</taxon>
        <taxon>Leotiomycetes</taxon>
        <taxon>Helotiales</taxon>
        <taxon>Helotiaceae</taxon>
        <taxon>Glarea</taxon>
    </lineage>
</organism>
<evidence type="ECO:0000313" key="10">
    <source>
        <dbReference type="Proteomes" id="UP000016922"/>
    </source>
</evidence>
<dbReference type="KEGG" id="glz:GLAREA_01105"/>
<evidence type="ECO:0000259" key="8">
    <source>
        <dbReference type="Pfam" id="PF20684"/>
    </source>
</evidence>
<keyword evidence="4 7" id="KW-0472">Membrane</keyword>
<evidence type="ECO:0000256" key="7">
    <source>
        <dbReference type="SAM" id="Phobius"/>
    </source>
</evidence>
<gene>
    <name evidence="9" type="ORF">GLAREA_01105</name>
</gene>
<keyword evidence="2 7" id="KW-0812">Transmembrane</keyword>
<feature type="transmembrane region" description="Helical" evidence="7">
    <location>
        <begin position="194"/>
        <end position="212"/>
    </location>
</feature>
<comment type="subcellular location">
    <subcellularLocation>
        <location evidence="1">Membrane</location>
        <topology evidence="1">Multi-pass membrane protein</topology>
    </subcellularLocation>
</comment>
<dbReference type="PANTHER" id="PTHR33048">
    <property type="entry name" value="PTH11-LIKE INTEGRAL MEMBRANE PROTEIN (AFU_ORTHOLOGUE AFUA_5G11245)"/>
    <property type="match status" value="1"/>
</dbReference>
<dbReference type="Pfam" id="PF20684">
    <property type="entry name" value="Fung_rhodopsin"/>
    <property type="match status" value="1"/>
</dbReference>
<dbReference type="HOGENOM" id="CLU_618270_0_0_1"/>
<feature type="transmembrane region" description="Helical" evidence="7">
    <location>
        <begin position="224"/>
        <end position="248"/>
    </location>
</feature>
<feature type="domain" description="Rhodopsin" evidence="8">
    <location>
        <begin position="47"/>
        <end position="286"/>
    </location>
</feature>
<reference evidence="9 10" key="1">
    <citation type="journal article" date="2013" name="BMC Genomics">
        <title>Genomics-driven discovery of the pneumocandin biosynthetic gene cluster in the fungus Glarea lozoyensis.</title>
        <authorList>
            <person name="Chen L."/>
            <person name="Yue Q."/>
            <person name="Zhang X."/>
            <person name="Xiang M."/>
            <person name="Wang C."/>
            <person name="Li S."/>
            <person name="Che Y."/>
            <person name="Ortiz-Lopez F.J."/>
            <person name="Bills G.F."/>
            <person name="Liu X."/>
            <person name="An Z."/>
        </authorList>
    </citation>
    <scope>NUCLEOTIDE SEQUENCE [LARGE SCALE GENOMIC DNA]</scope>
    <source>
        <strain evidence="10">ATCC 20868 / MF5171</strain>
    </source>
</reference>
<dbReference type="eggNOG" id="ENOG502SQH5">
    <property type="taxonomic scope" value="Eukaryota"/>
</dbReference>
<evidence type="ECO:0000256" key="6">
    <source>
        <dbReference type="SAM" id="MobiDB-lite"/>
    </source>
</evidence>
<feature type="transmembrane region" description="Helical" evidence="7">
    <location>
        <begin position="141"/>
        <end position="162"/>
    </location>
</feature>
<protein>
    <submittedName>
        <fullName evidence="9">Integral membrane protein, putative</fullName>
    </submittedName>
</protein>
<comment type="similarity">
    <text evidence="5">Belongs to the SAT4 family.</text>
</comment>
<feature type="transmembrane region" description="Helical" evidence="7">
    <location>
        <begin position="63"/>
        <end position="85"/>
    </location>
</feature>
<evidence type="ECO:0000256" key="2">
    <source>
        <dbReference type="ARBA" id="ARBA00022692"/>
    </source>
</evidence>
<dbReference type="GeneID" id="19460163"/>
<evidence type="ECO:0000256" key="5">
    <source>
        <dbReference type="ARBA" id="ARBA00038359"/>
    </source>
</evidence>
<keyword evidence="3 7" id="KW-1133">Transmembrane helix</keyword>
<evidence type="ECO:0000313" key="9">
    <source>
        <dbReference type="EMBL" id="EPE29945.1"/>
    </source>
</evidence>
<feature type="transmembrane region" description="Helical" evidence="7">
    <location>
        <begin position="29"/>
        <end position="51"/>
    </location>
</feature>
<dbReference type="PANTHER" id="PTHR33048:SF47">
    <property type="entry name" value="INTEGRAL MEMBRANE PROTEIN-RELATED"/>
    <property type="match status" value="1"/>
</dbReference>
<dbReference type="InterPro" id="IPR052337">
    <property type="entry name" value="SAT4-like"/>
</dbReference>
<keyword evidence="10" id="KW-1185">Reference proteome</keyword>
<accession>S3CWD2</accession>
<dbReference type="OMA" id="IPRERIW"/>
<proteinExistence type="inferred from homology"/>
<dbReference type="RefSeq" id="XP_008084054.1">
    <property type="nucleotide sequence ID" value="XM_008085863.1"/>
</dbReference>
<name>S3CWD2_GLAL2</name>
<evidence type="ECO:0000256" key="1">
    <source>
        <dbReference type="ARBA" id="ARBA00004141"/>
    </source>
</evidence>
<dbReference type="AlphaFoldDB" id="S3CWD2"/>
<feature type="transmembrane region" description="Helical" evidence="7">
    <location>
        <begin position="260"/>
        <end position="281"/>
    </location>
</feature>
<feature type="transmembrane region" description="Helical" evidence="7">
    <location>
        <begin position="105"/>
        <end position="129"/>
    </location>
</feature>
<dbReference type="InterPro" id="IPR049326">
    <property type="entry name" value="Rhodopsin_dom_fungi"/>
</dbReference>
<evidence type="ECO:0000256" key="4">
    <source>
        <dbReference type="ARBA" id="ARBA00023136"/>
    </source>
</evidence>
<dbReference type="GO" id="GO:0016020">
    <property type="term" value="C:membrane"/>
    <property type="evidence" value="ECO:0007669"/>
    <property type="project" value="UniProtKB-SubCell"/>
</dbReference>
<feature type="region of interest" description="Disordered" evidence="6">
    <location>
        <begin position="295"/>
        <end position="348"/>
    </location>
</feature>